<accession>A0A0K2TM59</accession>
<name>A0A0K2TM59_LEPSM</name>
<dbReference type="EMBL" id="HACA01009356">
    <property type="protein sequence ID" value="CDW26717.1"/>
    <property type="molecule type" value="Transcribed_RNA"/>
</dbReference>
<protein>
    <submittedName>
        <fullName evidence="1">Uncharacterized protein</fullName>
    </submittedName>
</protein>
<evidence type="ECO:0000313" key="1">
    <source>
        <dbReference type="EMBL" id="CDW26717.1"/>
    </source>
</evidence>
<proteinExistence type="predicted"/>
<sequence length="19" mass="2338">MIVFAYFKDISVRKKIQHN</sequence>
<dbReference type="AlphaFoldDB" id="A0A0K2TM59"/>
<reference evidence="1" key="1">
    <citation type="submission" date="2014-05" db="EMBL/GenBank/DDBJ databases">
        <authorList>
            <person name="Chronopoulou M."/>
        </authorList>
    </citation>
    <scope>NUCLEOTIDE SEQUENCE</scope>
    <source>
        <tissue evidence="1">Whole organism</tissue>
    </source>
</reference>
<organism evidence="1">
    <name type="scientific">Lepeophtheirus salmonis</name>
    <name type="common">Salmon louse</name>
    <name type="synonym">Caligus salmonis</name>
    <dbReference type="NCBI Taxonomy" id="72036"/>
    <lineage>
        <taxon>Eukaryota</taxon>
        <taxon>Metazoa</taxon>
        <taxon>Ecdysozoa</taxon>
        <taxon>Arthropoda</taxon>
        <taxon>Crustacea</taxon>
        <taxon>Multicrustacea</taxon>
        <taxon>Hexanauplia</taxon>
        <taxon>Copepoda</taxon>
        <taxon>Siphonostomatoida</taxon>
        <taxon>Caligidae</taxon>
        <taxon>Lepeophtheirus</taxon>
    </lineage>
</organism>